<dbReference type="EMBL" id="JARBJD010000524">
    <property type="protein sequence ID" value="KAK2941296.1"/>
    <property type="molecule type" value="Genomic_DNA"/>
</dbReference>
<reference evidence="1 2" key="1">
    <citation type="journal article" date="2022" name="bioRxiv">
        <title>Genomics of Preaxostyla Flagellates Illuminates Evolutionary Transitions and the Path Towards Mitochondrial Loss.</title>
        <authorList>
            <person name="Novak L.V.F."/>
            <person name="Treitli S.C."/>
            <person name="Pyrih J."/>
            <person name="Halakuc P."/>
            <person name="Pipaliya S.V."/>
            <person name="Vacek V."/>
            <person name="Brzon O."/>
            <person name="Soukal P."/>
            <person name="Eme L."/>
            <person name="Dacks J.B."/>
            <person name="Karnkowska A."/>
            <person name="Elias M."/>
            <person name="Hampl V."/>
        </authorList>
    </citation>
    <scope>NUCLEOTIDE SEQUENCE [LARGE SCALE GENOMIC DNA]</scope>
    <source>
        <strain evidence="1">NAU3</strain>
        <tissue evidence="1">Gut</tissue>
    </source>
</reference>
<dbReference type="Proteomes" id="UP001281761">
    <property type="component" value="Unassembled WGS sequence"/>
</dbReference>
<keyword evidence="2" id="KW-1185">Reference proteome</keyword>
<name>A0ABQ9WP81_9EUKA</name>
<sequence length="124" mass="13819">MSVIGTDMNIKSVFNLEKSYVVDQHKGRMSLLAPNSGMLVRSMPALSKALDSLTRNPNHQLFDRCPSSTTCLAVRSNSGTDTLRSVVHAALFAFTHFPVWLIWKVCGGRPRVTQDPHFCTQTRN</sequence>
<proteinExistence type="predicted"/>
<protein>
    <submittedName>
        <fullName evidence="1">Uncharacterized protein</fullName>
    </submittedName>
</protein>
<comment type="caution">
    <text evidence="1">The sequence shown here is derived from an EMBL/GenBank/DDBJ whole genome shotgun (WGS) entry which is preliminary data.</text>
</comment>
<evidence type="ECO:0000313" key="1">
    <source>
        <dbReference type="EMBL" id="KAK2941296.1"/>
    </source>
</evidence>
<evidence type="ECO:0000313" key="2">
    <source>
        <dbReference type="Proteomes" id="UP001281761"/>
    </source>
</evidence>
<accession>A0ABQ9WP81</accession>
<organism evidence="1 2">
    <name type="scientific">Blattamonas nauphoetae</name>
    <dbReference type="NCBI Taxonomy" id="2049346"/>
    <lineage>
        <taxon>Eukaryota</taxon>
        <taxon>Metamonada</taxon>
        <taxon>Preaxostyla</taxon>
        <taxon>Oxymonadida</taxon>
        <taxon>Blattamonas</taxon>
    </lineage>
</organism>
<gene>
    <name evidence="1" type="ORF">BLNAU_23790</name>
</gene>